<comment type="function">
    <text evidence="10 11">Involved in cell wall formation. Catalyzes the final step in the synthesis of UDP-N-acetylmuramoyl-pentapeptide, the precursor of murein.</text>
</comment>
<dbReference type="Proteomes" id="UP001062443">
    <property type="component" value="Unassembled WGS sequence"/>
</dbReference>
<dbReference type="InterPro" id="IPR051046">
    <property type="entry name" value="MurCDEF_CellWall_CoF430Synth"/>
</dbReference>
<dbReference type="InterPro" id="IPR035911">
    <property type="entry name" value="MurE/MurF_N"/>
</dbReference>
<evidence type="ECO:0000259" key="12">
    <source>
        <dbReference type="Pfam" id="PF01225"/>
    </source>
</evidence>
<keyword evidence="8 10" id="KW-0131">Cell cycle</keyword>
<dbReference type="SUPFAM" id="SSF53244">
    <property type="entry name" value="MurD-like peptide ligases, peptide-binding domain"/>
    <property type="match status" value="1"/>
</dbReference>
<evidence type="ECO:0000256" key="8">
    <source>
        <dbReference type="ARBA" id="ARBA00023306"/>
    </source>
</evidence>
<dbReference type="RefSeq" id="WP_068168859.1">
    <property type="nucleotide sequence ID" value="NZ_BAQB01000005.1"/>
</dbReference>
<dbReference type="PANTHER" id="PTHR43024:SF1">
    <property type="entry name" value="UDP-N-ACETYLMURAMOYL-TRIPEPTIDE--D-ALANYL-D-ALANINE LIGASE"/>
    <property type="match status" value="1"/>
</dbReference>
<evidence type="ECO:0000256" key="5">
    <source>
        <dbReference type="ARBA" id="ARBA00022840"/>
    </source>
</evidence>
<dbReference type="Gene3D" id="3.40.1390.10">
    <property type="entry name" value="MurE/MurF, N-terminal domain"/>
    <property type="match status" value="1"/>
</dbReference>
<dbReference type="Pfam" id="PF01225">
    <property type="entry name" value="Mur_ligase"/>
    <property type="match status" value="1"/>
</dbReference>
<evidence type="ECO:0000256" key="4">
    <source>
        <dbReference type="ARBA" id="ARBA00022741"/>
    </source>
</evidence>
<feature type="binding site" evidence="10">
    <location>
        <begin position="109"/>
        <end position="115"/>
    </location>
    <ligand>
        <name>ATP</name>
        <dbReference type="ChEBI" id="CHEBI:30616"/>
    </ligand>
</feature>
<comment type="caution">
    <text evidence="15">The sequence shown here is derived from an EMBL/GenBank/DDBJ whole genome shotgun (WGS) entry which is preliminary data.</text>
</comment>
<evidence type="ECO:0000256" key="3">
    <source>
        <dbReference type="ARBA" id="ARBA00022618"/>
    </source>
</evidence>
<keyword evidence="4 10" id="KW-0547">Nucleotide-binding</keyword>
<keyword evidence="5 10" id="KW-0067">ATP-binding</keyword>
<evidence type="ECO:0000256" key="10">
    <source>
        <dbReference type="HAMAP-Rule" id="MF_02019"/>
    </source>
</evidence>
<dbReference type="NCBIfam" id="TIGR01143">
    <property type="entry name" value="murF"/>
    <property type="match status" value="1"/>
</dbReference>
<dbReference type="SUPFAM" id="SSF53623">
    <property type="entry name" value="MurD-like peptide ligases, catalytic domain"/>
    <property type="match status" value="1"/>
</dbReference>
<feature type="domain" description="Mur ligase N-terminal catalytic" evidence="12">
    <location>
        <begin position="25"/>
        <end position="72"/>
    </location>
</feature>
<dbReference type="Pfam" id="PF08245">
    <property type="entry name" value="Mur_ligase_M"/>
    <property type="match status" value="1"/>
</dbReference>
<dbReference type="InterPro" id="IPR036565">
    <property type="entry name" value="Mur-like_cat_sf"/>
</dbReference>
<comment type="pathway">
    <text evidence="10 11">Cell wall biogenesis; peptidoglycan biosynthesis.</text>
</comment>
<feature type="domain" description="Mur ligase central" evidence="14">
    <location>
        <begin position="107"/>
        <end position="295"/>
    </location>
</feature>
<keyword evidence="1 10" id="KW-0963">Cytoplasm</keyword>
<evidence type="ECO:0000256" key="11">
    <source>
        <dbReference type="RuleBase" id="RU004136"/>
    </source>
</evidence>
<dbReference type="Gene3D" id="3.90.190.20">
    <property type="entry name" value="Mur ligase, C-terminal domain"/>
    <property type="match status" value="1"/>
</dbReference>
<dbReference type="Pfam" id="PF02875">
    <property type="entry name" value="Mur_ligase_C"/>
    <property type="match status" value="1"/>
</dbReference>
<comment type="catalytic activity">
    <reaction evidence="10 11">
        <text>D-alanyl-D-alanine + UDP-N-acetyl-alpha-D-muramoyl-L-alanyl-gamma-D-glutamyl-meso-2,6-diaminopimelate + ATP = UDP-N-acetyl-alpha-D-muramoyl-L-alanyl-gamma-D-glutamyl-meso-2,6-diaminopimeloyl-D-alanyl-D-alanine + ADP + phosphate + H(+)</text>
        <dbReference type="Rhea" id="RHEA:28374"/>
        <dbReference type="ChEBI" id="CHEBI:15378"/>
        <dbReference type="ChEBI" id="CHEBI:30616"/>
        <dbReference type="ChEBI" id="CHEBI:43474"/>
        <dbReference type="ChEBI" id="CHEBI:57822"/>
        <dbReference type="ChEBI" id="CHEBI:61386"/>
        <dbReference type="ChEBI" id="CHEBI:83905"/>
        <dbReference type="ChEBI" id="CHEBI:456216"/>
        <dbReference type="EC" id="6.3.2.10"/>
    </reaction>
</comment>
<evidence type="ECO:0000256" key="7">
    <source>
        <dbReference type="ARBA" id="ARBA00022984"/>
    </source>
</evidence>
<dbReference type="SUPFAM" id="SSF63418">
    <property type="entry name" value="MurE/MurF N-terminal domain"/>
    <property type="match status" value="1"/>
</dbReference>
<protein>
    <recommendedName>
        <fullName evidence="10 11">UDP-N-acetylmuramoyl-tripeptide--D-alanyl-D-alanine ligase</fullName>
        <ecNumber evidence="10 11">6.3.2.10</ecNumber>
    </recommendedName>
    <alternativeName>
        <fullName evidence="10">D-alanyl-D-alanine-adding enzyme</fullName>
    </alternativeName>
</protein>
<dbReference type="EC" id="6.3.2.10" evidence="10 11"/>
<dbReference type="InterPro" id="IPR000713">
    <property type="entry name" value="Mur_ligase_N"/>
</dbReference>
<reference evidence="15" key="1">
    <citation type="submission" date="2013-04" db="EMBL/GenBank/DDBJ databases">
        <title>The genome sequencing project of 58 acetic acid bacteria.</title>
        <authorList>
            <person name="Okamoto-Kainuma A."/>
            <person name="Ishikawa M."/>
            <person name="Umino S."/>
            <person name="Koizumi Y."/>
            <person name="Shiwa Y."/>
            <person name="Yoshikawa H."/>
            <person name="Matsutani M."/>
            <person name="Matsushita K."/>
        </authorList>
    </citation>
    <scope>NUCLEOTIDE SEQUENCE</scope>
    <source>
        <strain evidence="15">NBRC 106556</strain>
    </source>
</reference>
<dbReference type="GO" id="GO:0016874">
    <property type="term" value="F:ligase activity"/>
    <property type="evidence" value="ECO:0007669"/>
    <property type="project" value="UniProtKB-KW"/>
</dbReference>
<evidence type="ECO:0000313" key="15">
    <source>
        <dbReference type="EMBL" id="GBR44949.1"/>
    </source>
</evidence>
<gene>
    <name evidence="10" type="primary">murF</name>
    <name evidence="15" type="ORF">AA106556_0599</name>
</gene>
<keyword evidence="16" id="KW-1185">Reference proteome</keyword>
<dbReference type="InterPro" id="IPR004101">
    <property type="entry name" value="Mur_ligase_C"/>
</dbReference>
<dbReference type="PANTHER" id="PTHR43024">
    <property type="entry name" value="UDP-N-ACETYLMURAMOYL-TRIPEPTIDE--D-ALANYL-D-ALANINE LIGASE"/>
    <property type="match status" value="1"/>
</dbReference>
<evidence type="ECO:0000259" key="14">
    <source>
        <dbReference type="Pfam" id="PF08245"/>
    </source>
</evidence>
<accession>A0ABQ0QHG0</accession>
<dbReference type="Gene3D" id="3.40.1190.10">
    <property type="entry name" value="Mur-like, catalytic domain"/>
    <property type="match status" value="1"/>
</dbReference>
<comment type="similarity">
    <text evidence="10">Belongs to the MurCDEF family. MurF subfamily.</text>
</comment>
<name>A0ABQ0QHG0_9PROT</name>
<keyword evidence="7 10" id="KW-0573">Peptidoglycan synthesis</keyword>
<evidence type="ECO:0000259" key="13">
    <source>
        <dbReference type="Pfam" id="PF02875"/>
    </source>
</evidence>
<keyword evidence="3 10" id="KW-0132">Cell division</keyword>
<dbReference type="InterPro" id="IPR036615">
    <property type="entry name" value="Mur_ligase_C_dom_sf"/>
</dbReference>
<feature type="domain" description="Mur ligase C-terminal" evidence="13">
    <location>
        <begin position="327"/>
        <end position="438"/>
    </location>
</feature>
<dbReference type="EMBL" id="BAQB01000005">
    <property type="protein sequence ID" value="GBR44949.1"/>
    <property type="molecule type" value="Genomic_DNA"/>
</dbReference>
<evidence type="ECO:0000256" key="6">
    <source>
        <dbReference type="ARBA" id="ARBA00022960"/>
    </source>
</evidence>
<evidence type="ECO:0000256" key="1">
    <source>
        <dbReference type="ARBA" id="ARBA00022490"/>
    </source>
</evidence>
<dbReference type="HAMAP" id="MF_02019">
    <property type="entry name" value="MurF"/>
    <property type="match status" value="1"/>
</dbReference>
<evidence type="ECO:0000313" key="16">
    <source>
        <dbReference type="Proteomes" id="UP001062443"/>
    </source>
</evidence>
<sequence length="453" mass="47754">MTSPLWTSDELRHATGGTLTAELAVTGISIDTRTLQKGDLFIALKGDRSDGHAHIETALNAGAACVMVHDRMSSTDPRLLVVQDTLDGMVALGKAARARFGGKVIAITGSVGKTTTKEMLRTALSAIGKTHAAVASFNNHWGVPLTLARLPRDAAFCISEIGMNHEGEIRPLADQVRPHVAIVTTVGSSHLGNMGSIAAIAREKASLFSALLPGGTAIIPDDCPGQNVLRSAVPDSSQLWRSGVSRSADIKLENLICKAAGSTFLLETPQAAPLPVQLTAPGRHMARNAAIALGAVTALSVERTPAAQALTDFVPGEGRGARRTILDGVTLLDESYNASSTSMRATLETLSLLPAKRHVVALGDILELGIFAEDEHRTLAEAVIAAKAVAFCCGPHMRALYDALPPELQGNYAPDSRQLAPLLRAYLKPGDFLLVKGSNGSRMRDLVTFLDHA</sequence>
<dbReference type="InterPro" id="IPR013221">
    <property type="entry name" value="Mur_ligase_cen"/>
</dbReference>
<evidence type="ECO:0000256" key="9">
    <source>
        <dbReference type="ARBA" id="ARBA00023316"/>
    </source>
</evidence>
<organism evidence="15 16">
    <name type="scientific">Neokomagataea tanensis NBRC 106556</name>
    <dbReference type="NCBI Taxonomy" id="1223519"/>
    <lineage>
        <taxon>Bacteria</taxon>
        <taxon>Pseudomonadati</taxon>
        <taxon>Pseudomonadota</taxon>
        <taxon>Alphaproteobacteria</taxon>
        <taxon>Acetobacterales</taxon>
        <taxon>Acetobacteraceae</taxon>
        <taxon>Neokomagataea</taxon>
    </lineage>
</organism>
<keyword evidence="9 10" id="KW-0961">Cell wall biogenesis/degradation</keyword>
<proteinExistence type="inferred from homology"/>
<keyword evidence="2 10" id="KW-0436">Ligase</keyword>
<comment type="subcellular location">
    <subcellularLocation>
        <location evidence="10 11">Cytoplasm</location>
    </subcellularLocation>
</comment>
<dbReference type="InterPro" id="IPR005863">
    <property type="entry name" value="UDP-N-AcMur_synth"/>
</dbReference>
<evidence type="ECO:0000256" key="2">
    <source>
        <dbReference type="ARBA" id="ARBA00022598"/>
    </source>
</evidence>
<keyword evidence="6 10" id="KW-0133">Cell shape</keyword>